<evidence type="ECO:0008006" key="3">
    <source>
        <dbReference type="Google" id="ProtNLM"/>
    </source>
</evidence>
<accession>L7EBH8</accession>
<gene>
    <name evidence="1" type="ORF">O53_622</name>
</gene>
<evidence type="ECO:0000313" key="2">
    <source>
        <dbReference type="Proteomes" id="UP000010932"/>
    </source>
</evidence>
<comment type="caution">
    <text evidence="1">The sequence shown here is derived from an EMBL/GenBank/DDBJ whole genome shotgun (WGS) entry which is preliminary data.</text>
</comment>
<proteinExistence type="predicted"/>
<sequence length="52" mass="5683">MRLLEDVLAEEILSGRVSDGDTAMVDIDEEGNTISLNENYTSNLNPPLSSPF</sequence>
<evidence type="ECO:0000313" key="1">
    <source>
        <dbReference type="EMBL" id="ELP56023.1"/>
    </source>
</evidence>
<protein>
    <recommendedName>
        <fullName evidence="3">Clp ATPase C-terminal domain-containing protein</fullName>
    </recommendedName>
</protein>
<dbReference type="AlphaFoldDB" id="L7EBH8"/>
<reference evidence="1 2" key="1">
    <citation type="journal article" date="2013" name="Genome Announc.">
        <title>Whole-Genome Sequence of Microcystis aeruginosa TAIHU98, a Nontoxic Bloom-Forming Strain Isolated from Taihu Lake, China.</title>
        <authorList>
            <person name="Yang C."/>
            <person name="Zhang W."/>
            <person name="Ren M."/>
            <person name="Song L."/>
            <person name="Li T."/>
            <person name="Zhao J."/>
        </authorList>
    </citation>
    <scope>NUCLEOTIDE SEQUENCE [LARGE SCALE GENOMIC DNA]</scope>
    <source>
        <strain evidence="1 2">TAIHU98</strain>
    </source>
</reference>
<dbReference type="PATRIC" id="fig|1134457.3.peg.1450"/>
<dbReference type="Proteomes" id="UP000010932">
    <property type="component" value="Unassembled WGS sequence"/>
</dbReference>
<dbReference type="EMBL" id="ANKQ01000001">
    <property type="protein sequence ID" value="ELP56023.1"/>
    <property type="molecule type" value="Genomic_DNA"/>
</dbReference>
<dbReference type="Gene3D" id="1.10.8.60">
    <property type="match status" value="1"/>
</dbReference>
<organism evidence="1 2">
    <name type="scientific">Microcystis aeruginosa TAIHU98</name>
    <dbReference type="NCBI Taxonomy" id="1134457"/>
    <lineage>
        <taxon>Bacteria</taxon>
        <taxon>Bacillati</taxon>
        <taxon>Cyanobacteriota</taxon>
        <taxon>Cyanophyceae</taxon>
        <taxon>Oscillatoriophycideae</taxon>
        <taxon>Chroococcales</taxon>
        <taxon>Microcystaceae</taxon>
        <taxon>Microcystis</taxon>
    </lineage>
</organism>
<name>L7EBH8_MICAE</name>